<dbReference type="SMART" id="SM00829">
    <property type="entry name" value="PKS_ER"/>
    <property type="match status" value="1"/>
</dbReference>
<evidence type="ECO:0000256" key="5">
    <source>
        <dbReference type="ARBA" id="ARBA00023002"/>
    </source>
</evidence>
<dbReference type="PaxDb" id="29760-VIT_06s0004g04330.t01"/>
<dbReference type="CDD" id="cd08277">
    <property type="entry name" value="liver_alcohol_DH_like"/>
    <property type="match status" value="1"/>
</dbReference>
<dbReference type="GO" id="GO:0008270">
    <property type="term" value="F:zinc ion binding"/>
    <property type="evidence" value="ECO:0000318"/>
    <property type="project" value="GO_Central"/>
</dbReference>
<organism evidence="10 11">
    <name type="scientific">Vitis vinifera</name>
    <name type="common">Grape</name>
    <dbReference type="NCBI Taxonomy" id="29760"/>
    <lineage>
        <taxon>Eukaryota</taxon>
        <taxon>Viridiplantae</taxon>
        <taxon>Streptophyta</taxon>
        <taxon>Embryophyta</taxon>
        <taxon>Tracheophyta</taxon>
        <taxon>Spermatophyta</taxon>
        <taxon>Magnoliopsida</taxon>
        <taxon>eudicotyledons</taxon>
        <taxon>Gunneridae</taxon>
        <taxon>Pentapetalae</taxon>
        <taxon>rosids</taxon>
        <taxon>Vitales</taxon>
        <taxon>Vitaceae</taxon>
        <taxon>Viteae</taxon>
        <taxon>Vitis</taxon>
    </lineage>
</organism>
<dbReference type="Pfam" id="PF08240">
    <property type="entry name" value="ADH_N"/>
    <property type="match status" value="1"/>
</dbReference>
<comment type="subunit">
    <text evidence="2">Homodimer.</text>
</comment>
<accession>F6GV33</accession>
<evidence type="ECO:0000256" key="3">
    <source>
        <dbReference type="ARBA" id="ARBA00022723"/>
    </source>
</evidence>
<evidence type="ECO:0000256" key="7">
    <source>
        <dbReference type="ARBA" id="ARBA00060764"/>
    </source>
</evidence>
<evidence type="ECO:0000256" key="2">
    <source>
        <dbReference type="ARBA" id="ARBA00011738"/>
    </source>
</evidence>
<dbReference type="InterPro" id="IPR013154">
    <property type="entry name" value="ADH-like_N"/>
</dbReference>
<dbReference type="PANTHER" id="PTHR43880">
    <property type="entry name" value="ALCOHOL DEHYDROGENASE"/>
    <property type="match status" value="1"/>
</dbReference>
<dbReference type="InterPro" id="IPR011032">
    <property type="entry name" value="GroES-like_sf"/>
</dbReference>
<keyword evidence="5" id="KW-0560">Oxidoreductase</keyword>
<proteinExistence type="inferred from homology"/>
<dbReference type="Pfam" id="PF00107">
    <property type="entry name" value="ADH_zinc_N"/>
    <property type="match status" value="1"/>
</dbReference>
<evidence type="ECO:0000313" key="10">
    <source>
        <dbReference type="EMBL" id="CCB43592.1"/>
    </source>
</evidence>
<dbReference type="AlphaFoldDB" id="F6GV33"/>
<dbReference type="GO" id="GO:0046294">
    <property type="term" value="P:formaldehyde catabolic process"/>
    <property type="evidence" value="ECO:0000318"/>
    <property type="project" value="GO_Central"/>
</dbReference>
<dbReference type="InterPro" id="IPR013149">
    <property type="entry name" value="ADH-like_C"/>
</dbReference>
<dbReference type="GO" id="GO:0004022">
    <property type="term" value="F:alcohol dehydrogenase (NAD+) activity"/>
    <property type="evidence" value="ECO:0000318"/>
    <property type="project" value="GO_Central"/>
</dbReference>
<dbReference type="FunFam" id="3.40.50.720:FF:000003">
    <property type="entry name" value="S-(hydroxymethyl)glutathione dehydrogenase"/>
    <property type="match status" value="1"/>
</dbReference>
<dbReference type="InterPro" id="IPR036291">
    <property type="entry name" value="NAD(P)-bd_dom_sf"/>
</dbReference>
<keyword evidence="3 8" id="KW-0479">Metal-binding</keyword>
<evidence type="ECO:0000256" key="8">
    <source>
        <dbReference type="RuleBase" id="RU361277"/>
    </source>
</evidence>
<dbReference type="OrthoDB" id="417550at2759"/>
<dbReference type="Gene3D" id="3.90.180.10">
    <property type="entry name" value="Medium-chain alcohol dehydrogenases, catalytic domain"/>
    <property type="match status" value="1"/>
</dbReference>
<dbReference type="InterPro" id="IPR020843">
    <property type="entry name" value="ER"/>
</dbReference>
<dbReference type="STRING" id="29760.F6GV33"/>
<evidence type="ECO:0000259" key="9">
    <source>
        <dbReference type="SMART" id="SM00829"/>
    </source>
</evidence>
<name>F6GV33_VITVI</name>
<keyword evidence="4 8" id="KW-0862">Zinc</keyword>
<keyword evidence="6" id="KW-0520">NAD</keyword>
<dbReference type="GO" id="GO:0051903">
    <property type="term" value="F:S-(hydroxymethyl)glutathione dehydrogenase [NAD(P)+] activity"/>
    <property type="evidence" value="ECO:0000318"/>
    <property type="project" value="GO_Central"/>
</dbReference>
<dbReference type="eggNOG" id="KOG0022">
    <property type="taxonomic scope" value="Eukaryota"/>
</dbReference>
<evidence type="ECO:0000256" key="6">
    <source>
        <dbReference type="ARBA" id="ARBA00023027"/>
    </source>
</evidence>
<dbReference type="InParanoid" id="F6GV33"/>
<sequence length="396" mass="42470">MSVSSRLSPGQSDIPTNAAARANEVITCKAAVCWGLGEAMKVEEIQVEPPKSSEVRVKMLYASICHTDIFYCSELSLPMFPKVPGHEGVGVVESVGENVTGLKEGDVVIPTYLGECGECENCRSPKTNVCLKHPVTFTGLMPDGTSRMSIRGQRLHHIFSCSTWTEYMVVNANYLVKIDPRIAPSDASFLSCGFSTGYGAAWKDAKVEKGSSVAVLGLGAVGLGVLQGARNQGAARIIGIDKNERRREVGEAFGMTDFINPNESNKSISELVNELTGGQGVDYSFECTGIPSLVNEALQATKVGKGMSMVLGIANVPTVDISLMALLSGKTLKGCFFGGIKVQSDIPVIVDKCINKASSLDIQLDELLTHEVQLEDMNKAFELLKQPDCVKVLIKI</sequence>
<dbReference type="Gene3D" id="3.40.50.720">
    <property type="entry name" value="NAD(P)-binding Rossmann-like Domain"/>
    <property type="match status" value="1"/>
</dbReference>
<dbReference type="PROSITE" id="PS00059">
    <property type="entry name" value="ADH_ZINC"/>
    <property type="match status" value="1"/>
</dbReference>
<dbReference type="Proteomes" id="UP000009183">
    <property type="component" value="Chromosome 6"/>
</dbReference>
<evidence type="ECO:0000256" key="4">
    <source>
        <dbReference type="ARBA" id="ARBA00022833"/>
    </source>
</evidence>
<dbReference type="HOGENOM" id="CLU_026673_14_0_1"/>
<evidence type="ECO:0000313" key="11">
    <source>
        <dbReference type="Proteomes" id="UP000009183"/>
    </source>
</evidence>
<dbReference type="SUPFAM" id="SSF51735">
    <property type="entry name" value="NAD(P)-binding Rossmann-fold domains"/>
    <property type="match status" value="1"/>
</dbReference>
<keyword evidence="11" id="KW-1185">Reference proteome</keyword>
<protein>
    <recommendedName>
        <fullName evidence="9">Enoyl reductase (ER) domain-containing protein</fullName>
    </recommendedName>
</protein>
<comment type="similarity">
    <text evidence="7">Belongs to the zinc-containing alcohol dehydrogenase family. Class-IV subfamily.</text>
</comment>
<dbReference type="GO" id="GO:0005829">
    <property type="term" value="C:cytosol"/>
    <property type="evidence" value="ECO:0000318"/>
    <property type="project" value="GO_Central"/>
</dbReference>
<feature type="domain" description="Enoyl reductase (ER)" evidence="9">
    <location>
        <begin position="35"/>
        <end position="394"/>
    </location>
</feature>
<dbReference type="SUPFAM" id="SSF50129">
    <property type="entry name" value="GroES-like"/>
    <property type="match status" value="1"/>
</dbReference>
<dbReference type="InterPro" id="IPR002328">
    <property type="entry name" value="ADH_Zn_CS"/>
</dbReference>
<dbReference type="FunFam" id="3.90.180.10:FF:000067">
    <property type="entry name" value="alcohol dehydrogenase 1-like isoform X1"/>
    <property type="match status" value="1"/>
</dbReference>
<reference evidence="11" key="1">
    <citation type="journal article" date="2007" name="Nature">
        <title>The grapevine genome sequence suggests ancestral hexaploidization in major angiosperm phyla.</title>
        <authorList>
            <consortium name="The French-Italian Public Consortium for Grapevine Genome Characterization."/>
            <person name="Jaillon O."/>
            <person name="Aury J.-M."/>
            <person name="Noel B."/>
            <person name="Policriti A."/>
            <person name="Clepet C."/>
            <person name="Casagrande A."/>
            <person name="Choisne N."/>
            <person name="Aubourg S."/>
            <person name="Vitulo N."/>
            <person name="Jubin C."/>
            <person name="Vezzi A."/>
            <person name="Legeai F."/>
            <person name="Hugueney P."/>
            <person name="Dasilva C."/>
            <person name="Horner D."/>
            <person name="Mica E."/>
            <person name="Jublot D."/>
            <person name="Poulain J."/>
            <person name="Bruyere C."/>
            <person name="Billault A."/>
            <person name="Segurens B."/>
            <person name="Gouyvenoux M."/>
            <person name="Ugarte E."/>
            <person name="Cattonaro F."/>
            <person name="Anthouard V."/>
            <person name="Vico V."/>
            <person name="Del Fabbro C."/>
            <person name="Alaux M."/>
            <person name="Di Gaspero G."/>
            <person name="Dumas V."/>
            <person name="Felice N."/>
            <person name="Paillard S."/>
            <person name="Juman I."/>
            <person name="Moroldo M."/>
            <person name="Scalabrin S."/>
            <person name="Canaguier A."/>
            <person name="Le Clainche I."/>
            <person name="Malacrida G."/>
            <person name="Durand E."/>
            <person name="Pesole G."/>
            <person name="Laucou V."/>
            <person name="Chatelet P."/>
            <person name="Merdinoglu D."/>
            <person name="Delledonne M."/>
            <person name="Pezzotti M."/>
            <person name="Lecharny A."/>
            <person name="Scarpelli C."/>
            <person name="Artiguenave F."/>
            <person name="Pe M.E."/>
            <person name="Valle G."/>
            <person name="Morgante M."/>
            <person name="Caboche M."/>
            <person name="Adam-Blondon A.-F."/>
            <person name="Weissenbach J."/>
            <person name="Quetier F."/>
            <person name="Wincker P."/>
        </authorList>
    </citation>
    <scope>NUCLEOTIDE SEQUENCE [LARGE SCALE GENOMIC DNA]</scope>
    <source>
        <strain evidence="11">cv. Pinot noir / PN40024</strain>
    </source>
</reference>
<gene>
    <name evidence="10" type="ordered locus">VIT_06s0004g04330</name>
</gene>
<dbReference type="PANTHER" id="PTHR43880:SF38">
    <property type="entry name" value="ALCOHOL DEHYDROGENASE-RELATED"/>
    <property type="match status" value="1"/>
</dbReference>
<evidence type="ECO:0000256" key="1">
    <source>
        <dbReference type="ARBA" id="ARBA00001947"/>
    </source>
</evidence>
<comment type="cofactor">
    <cofactor evidence="1 8">
        <name>Zn(2+)</name>
        <dbReference type="ChEBI" id="CHEBI:29105"/>
    </cofactor>
</comment>
<dbReference type="EMBL" id="FN594951">
    <property type="protein sequence ID" value="CCB43592.1"/>
    <property type="molecule type" value="Genomic_DNA"/>
</dbReference>
<dbReference type="ExpressionAtlas" id="F6GV33">
    <property type="expression patterns" value="baseline"/>
</dbReference>